<dbReference type="RefSeq" id="WP_131893599.1">
    <property type="nucleotide sequence ID" value="NZ_SMKU01000065.1"/>
</dbReference>
<evidence type="ECO:0000313" key="2">
    <source>
        <dbReference type="Proteomes" id="UP000294513"/>
    </source>
</evidence>
<dbReference type="InterPro" id="IPR024411">
    <property type="entry name" value="Tail_terminator_phage"/>
</dbReference>
<comment type="caution">
    <text evidence="1">The sequence shown here is derived from an EMBL/GenBank/DDBJ whole genome shotgun (WGS) entry which is preliminary data.</text>
</comment>
<proteinExistence type="predicted"/>
<evidence type="ECO:0000313" key="1">
    <source>
        <dbReference type="EMBL" id="TDD88354.1"/>
    </source>
</evidence>
<dbReference type="OrthoDB" id="4953313at2"/>
<keyword evidence="2" id="KW-1185">Reference proteome</keyword>
<accession>A0A4R5BVS8</accession>
<dbReference type="Pfam" id="PF12691">
    <property type="entry name" value="Phage_tail_terminator_6"/>
    <property type="match status" value="1"/>
</dbReference>
<evidence type="ECO:0008006" key="3">
    <source>
        <dbReference type="Google" id="ProtNLM"/>
    </source>
</evidence>
<sequence>MAWTEDLLTGLAEHLAAHNIASWYPTGAFPASPPHPPVALRSLPNTPDRAYSLDAYVEVDTEDAGLADVTVAVQLQSRGTRDPSDVDDVADAAWEVLHGARMLTLGSGPSAVHTSLIYRRSTARLGVDGHGRYERSCNYYVLASRPNVYRPD</sequence>
<dbReference type="Proteomes" id="UP000294513">
    <property type="component" value="Unassembled WGS sequence"/>
</dbReference>
<dbReference type="AlphaFoldDB" id="A0A4R5BVS8"/>
<gene>
    <name evidence="1" type="ORF">E1298_15200</name>
</gene>
<name>A0A4R5BVS8_9ACTN</name>
<reference evidence="1 2" key="1">
    <citation type="submission" date="2019-03" db="EMBL/GenBank/DDBJ databases">
        <title>Draft genome sequences of novel Actinobacteria.</title>
        <authorList>
            <person name="Sahin N."/>
            <person name="Ay H."/>
            <person name="Saygin H."/>
        </authorList>
    </citation>
    <scope>NUCLEOTIDE SEQUENCE [LARGE SCALE GENOMIC DNA]</scope>
    <source>
        <strain evidence="1 2">H3C3</strain>
    </source>
</reference>
<protein>
    <recommendedName>
        <fullName evidence="3">DUF3168 domain-containing protein</fullName>
    </recommendedName>
</protein>
<dbReference type="EMBL" id="SMKU01000065">
    <property type="protein sequence ID" value="TDD88354.1"/>
    <property type="molecule type" value="Genomic_DNA"/>
</dbReference>
<organism evidence="1 2">
    <name type="scientific">Actinomadura rubrisoli</name>
    <dbReference type="NCBI Taxonomy" id="2530368"/>
    <lineage>
        <taxon>Bacteria</taxon>
        <taxon>Bacillati</taxon>
        <taxon>Actinomycetota</taxon>
        <taxon>Actinomycetes</taxon>
        <taxon>Streptosporangiales</taxon>
        <taxon>Thermomonosporaceae</taxon>
        <taxon>Actinomadura</taxon>
    </lineage>
</organism>